<reference evidence="2" key="1">
    <citation type="submission" date="2021-01" db="EMBL/GenBank/DDBJ databases">
        <title>Whole genome shotgun sequence of Actinoplanes siamensis NBRC 109076.</title>
        <authorList>
            <person name="Komaki H."/>
            <person name="Tamura T."/>
        </authorList>
    </citation>
    <scope>NUCLEOTIDE SEQUENCE</scope>
    <source>
        <strain evidence="2">NBRC 109076</strain>
    </source>
</reference>
<gene>
    <name evidence="2" type="ORF">Asi03nite_64050</name>
</gene>
<accession>A0A919NDL2</accession>
<protein>
    <recommendedName>
        <fullName evidence="4">DUF3307 domain-containing protein</fullName>
    </recommendedName>
</protein>
<proteinExistence type="predicted"/>
<name>A0A919NDL2_9ACTN</name>
<evidence type="ECO:0000256" key="1">
    <source>
        <dbReference type="SAM" id="Phobius"/>
    </source>
</evidence>
<feature type="transmembrane region" description="Helical" evidence="1">
    <location>
        <begin position="76"/>
        <end position="98"/>
    </location>
</feature>
<keyword evidence="1" id="KW-0472">Membrane</keyword>
<keyword evidence="3" id="KW-1185">Reference proteome</keyword>
<evidence type="ECO:0008006" key="4">
    <source>
        <dbReference type="Google" id="ProtNLM"/>
    </source>
</evidence>
<dbReference type="RefSeq" id="WP_203684210.1">
    <property type="nucleotide sequence ID" value="NZ_BOMW01000069.1"/>
</dbReference>
<comment type="caution">
    <text evidence="2">The sequence shown here is derived from an EMBL/GenBank/DDBJ whole genome shotgun (WGS) entry which is preliminary data.</text>
</comment>
<keyword evidence="1" id="KW-0812">Transmembrane</keyword>
<organism evidence="2 3">
    <name type="scientific">Actinoplanes siamensis</name>
    <dbReference type="NCBI Taxonomy" id="1223317"/>
    <lineage>
        <taxon>Bacteria</taxon>
        <taxon>Bacillati</taxon>
        <taxon>Actinomycetota</taxon>
        <taxon>Actinomycetes</taxon>
        <taxon>Micromonosporales</taxon>
        <taxon>Micromonosporaceae</taxon>
        <taxon>Actinoplanes</taxon>
    </lineage>
</organism>
<dbReference type="Pfam" id="PF11750">
    <property type="entry name" value="DUF3307"/>
    <property type="match status" value="1"/>
</dbReference>
<dbReference type="InterPro" id="IPR021737">
    <property type="entry name" value="Phage_phiKZ_Orf197"/>
</dbReference>
<evidence type="ECO:0000313" key="3">
    <source>
        <dbReference type="Proteomes" id="UP000629619"/>
    </source>
</evidence>
<dbReference type="Proteomes" id="UP000629619">
    <property type="component" value="Unassembled WGS sequence"/>
</dbReference>
<dbReference type="AlphaFoldDB" id="A0A919NDL2"/>
<keyword evidence="1" id="KW-1133">Transmembrane helix</keyword>
<sequence>MSTIEPSTTAAAVTAAVYVALLAGHHLGDYPIQRDSDAQSKGIPADEVIAAGTPWHTGWSSITRHVLSYLACQAGALWLVSLVAPLTLAGVWTALVVSGTTHAVIDRRWIVQAIIRAKGGCQHWPGAATCIDQALHHVMILVAAVGAARITTLAGAVYETAIGAAGIGAALLWEHRHARRVQARQLAATSRRDR</sequence>
<evidence type="ECO:0000313" key="2">
    <source>
        <dbReference type="EMBL" id="GIF08867.1"/>
    </source>
</evidence>
<dbReference type="EMBL" id="BOMW01000069">
    <property type="protein sequence ID" value="GIF08867.1"/>
    <property type="molecule type" value="Genomic_DNA"/>
</dbReference>